<proteinExistence type="predicted"/>
<reference evidence="2 3" key="1">
    <citation type="submission" date="2024-01" db="EMBL/GenBank/DDBJ databases">
        <title>Comparative genomics of Cryptococcus and Kwoniella reveals pathogenesis evolution and contrasting modes of karyotype evolution via chromosome fusion or intercentromeric recombination.</title>
        <authorList>
            <person name="Coelho M.A."/>
            <person name="David-Palma M."/>
            <person name="Shea T."/>
            <person name="Bowers K."/>
            <person name="McGinley-Smith S."/>
            <person name="Mohammad A.W."/>
            <person name="Gnirke A."/>
            <person name="Yurkov A.M."/>
            <person name="Nowrousian M."/>
            <person name="Sun S."/>
            <person name="Cuomo C.A."/>
            <person name="Heitman J."/>
        </authorList>
    </citation>
    <scope>NUCLEOTIDE SEQUENCE [LARGE SCALE GENOMIC DNA]</scope>
    <source>
        <strain evidence="2">CBS 11374</strain>
    </source>
</reference>
<feature type="region of interest" description="Disordered" evidence="1">
    <location>
        <begin position="179"/>
        <end position="225"/>
    </location>
</feature>
<dbReference type="GeneID" id="87959798"/>
<evidence type="ECO:0000313" key="2">
    <source>
        <dbReference type="EMBL" id="WRT70670.1"/>
    </source>
</evidence>
<feature type="region of interest" description="Disordered" evidence="1">
    <location>
        <begin position="259"/>
        <end position="310"/>
    </location>
</feature>
<accession>A0ABZ1DBE7</accession>
<dbReference type="Proteomes" id="UP001329825">
    <property type="component" value="Chromosome 11"/>
</dbReference>
<feature type="region of interest" description="Disordered" evidence="1">
    <location>
        <begin position="1"/>
        <end position="84"/>
    </location>
</feature>
<evidence type="ECO:0000256" key="1">
    <source>
        <dbReference type="SAM" id="MobiDB-lite"/>
    </source>
</evidence>
<evidence type="ECO:0008006" key="4">
    <source>
        <dbReference type="Google" id="ProtNLM"/>
    </source>
</evidence>
<sequence length="378" mass="42435">MSTQAAPPDEIPIEKVDDTINSYPDARESDGPELSAPEANMTDVPGPSTTFIPRQPSPPLPNLTTRPFPAINIDSDSDDEDDEPIATLPIYLSSTLSPHFDIYQYPLQHRSLSVPTWARDRGKEISARVKEKFGRVEIEIPVDAGQSYWREERARDLGFVTNVKNANGGEDDIVGGYGFSGAGGGGSSSKEKSKDKKGKDKKSSSKDKEKWGDKMRLRSEPVPNATGYYSGVIREGALHLHPISKVHQFRTSLTYLDDADEKAREKPSRRMNGDSDDEGKKKPAPGPVKDLRPQRKLLDEEDNDGSGSIKDFRNKMWWMAKKEEEDHWVPYHWKSGVEDDGVIEALEKLVLPESKRERLTCKTRALDYLDRQDKLQIV</sequence>
<feature type="compositionally biased region" description="Basic and acidic residues" evidence="1">
    <location>
        <begin position="289"/>
        <end position="298"/>
    </location>
</feature>
<feature type="compositionally biased region" description="Basic and acidic residues" evidence="1">
    <location>
        <begin position="261"/>
        <end position="281"/>
    </location>
</feature>
<dbReference type="InterPro" id="IPR006886">
    <property type="entry name" value="RNA_pol_III_Rpc5"/>
</dbReference>
<protein>
    <recommendedName>
        <fullName evidence="4">DNA-directed RNA polymerase III subunit RPC5</fullName>
    </recommendedName>
</protein>
<feature type="compositionally biased region" description="Acidic residues" evidence="1">
    <location>
        <begin position="75"/>
        <end position="84"/>
    </location>
</feature>
<dbReference type="PANTHER" id="PTHR12069">
    <property type="entry name" value="DNA-DIRECTED RNA POLYMERASES III 80 KDA POLYPEPTIDE RNA POLYMERASE III SUBUNIT 5"/>
    <property type="match status" value="1"/>
</dbReference>
<name>A0ABZ1DBE7_9TREE</name>
<feature type="compositionally biased region" description="Basic and acidic residues" evidence="1">
    <location>
        <begin position="189"/>
        <end position="219"/>
    </location>
</feature>
<keyword evidence="3" id="KW-1185">Reference proteome</keyword>
<dbReference type="EMBL" id="CP141891">
    <property type="protein sequence ID" value="WRT70670.1"/>
    <property type="molecule type" value="Genomic_DNA"/>
</dbReference>
<dbReference type="Pfam" id="PF04801">
    <property type="entry name" value="RPC5"/>
    <property type="match status" value="1"/>
</dbReference>
<gene>
    <name evidence="2" type="ORF">IL334_007668</name>
</gene>
<dbReference type="PANTHER" id="PTHR12069:SF0">
    <property type="entry name" value="DNA-DIRECTED RNA POLYMERASE III SUBUNIT RPC5"/>
    <property type="match status" value="1"/>
</dbReference>
<dbReference type="RefSeq" id="XP_062795409.1">
    <property type="nucleotide sequence ID" value="XM_062939358.1"/>
</dbReference>
<evidence type="ECO:0000313" key="3">
    <source>
        <dbReference type="Proteomes" id="UP001329825"/>
    </source>
</evidence>
<organism evidence="2 3">
    <name type="scientific">Kwoniella shivajii</name>
    <dbReference type="NCBI Taxonomy" id="564305"/>
    <lineage>
        <taxon>Eukaryota</taxon>
        <taxon>Fungi</taxon>
        <taxon>Dikarya</taxon>
        <taxon>Basidiomycota</taxon>
        <taxon>Agaricomycotina</taxon>
        <taxon>Tremellomycetes</taxon>
        <taxon>Tremellales</taxon>
        <taxon>Cryptococcaceae</taxon>
        <taxon>Kwoniella</taxon>
    </lineage>
</organism>